<comment type="caution">
    <text evidence="1">The sequence shown here is derived from an EMBL/GenBank/DDBJ whole genome shotgun (WGS) entry which is preliminary data.</text>
</comment>
<keyword evidence="2" id="KW-1185">Reference proteome</keyword>
<organism evidence="1 2">
    <name type="scientific">Flavobacterium cheniae</name>
    <dbReference type="NCBI Taxonomy" id="295428"/>
    <lineage>
        <taxon>Bacteria</taxon>
        <taxon>Pseudomonadati</taxon>
        <taxon>Bacteroidota</taxon>
        <taxon>Flavobacteriia</taxon>
        <taxon>Flavobacteriales</taxon>
        <taxon>Flavobacteriaceae</taxon>
        <taxon>Flavobacterium</taxon>
    </lineage>
</organism>
<evidence type="ECO:0000313" key="1">
    <source>
        <dbReference type="EMBL" id="TWH94154.1"/>
    </source>
</evidence>
<protein>
    <submittedName>
        <fullName evidence="1">Uncharacterized protein</fullName>
    </submittedName>
</protein>
<dbReference type="AlphaFoldDB" id="A0A562KFQ8"/>
<dbReference type="RefSeq" id="WP_158633799.1">
    <property type="nucleotide sequence ID" value="NZ_SNZC01000004.1"/>
</dbReference>
<dbReference type="Proteomes" id="UP000315312">
    <property type="component" value="Unassembled WGS sequence"/>
</dbReference>
<gene>
    <name evidence="1" type="ORF">IP97_01710</name>
</gene>
<reference evidence="1 2" key="1">
    <citation type="journal article" date="2015" name="Stand. Genomic Sci.">
        <title>Genomic Encyclopedia of Bacterial and Archaeal Type Strains, Phase III: the genomes of soil and plant-associated and newly described type strains.</title>
        <authorList>
            <person name="Whitman W.B."/>
            <person name="Woyke T."/>
            <person name="Klenk H.P."/>
            <person name="Zhou Y."/>
            <person name="Lilburn T.G."/>
            <person name="Beck B.J."/>
            <person name="De Vos P."/>
            <person name="Vandamme P."/>
            <person name="Eisen J.A."/>
            <person name="Garrity G."/>
            <person name="Hugenholtz P."/>
            <person name="Kyrpides N.C."/>
        </authorList>
    </citation>
    <scope>NUCLEOTIDE SEQUENCE [LARGE SCALE GENOMIC DNA]</scope>
    <source>
        <strain evidence="1 2">CGMCC 1.6844</strain>
    </source>
</reference>
<evidence type="ECO:0000313" key="2">
    <source>
        <dbReference type="Proteomes" id="UP000315312"/>
    </source>
</evidence>
<proteinExistence type="predicted"/>
<dbReference type="EMBL" id="VLKM01000006">
    <property type="protein sequence ID" value="TWH94154.1"/>
    <property type="molecule type" value="Genomic_DNA"/>
</dbReference>
<sequence>MKTVALLIVSSLFLSNIQNNKEKDSIEKIMAYKIEKTEKIKTLNITNPRTPIIIVKKD</sequence>
<accession>A0A562KFQ8</accession>
<name>A0A562KFQ8_9FLAO</name>